<sequence length="50" mass="5777">MFKHQHNSSTSSDSSFTRCSFSRYLRRHMDELIGSGPGKCLLFSFIHILL</sequence>
<evidence type="ECO:0000313" key="1">
    <source>
        <dbReference type="EMBL" id="TYH51517.1"/>
    </source>
</evidence>
<reference evidence="1 2" key="1">
    <citation type="submission" date="2019-07" db="EMBL/GenBank/DDBJ databases">
        <title>WGS assembly of Gossypium tomentosum.</title>
        <authorList>
            <person name="Chen Z.J."/>
            <person name="Sreedasyam A."/>
            <person name="Ando A."/>
            <person name="Song Q."/>
            <person name="De L."/>
            <person name="Hulse-Kemp A."/>
            <person name="Ding M."/>
            <person name="Ye W."/>
            <person name="Kirkbride R."/>
            <person name="Jenkins J."/>
            <person name="Plott C."/>
            <person name="Lovell J."/>
            <person name="Lin Y.-M."/>
            <person name="Vaughn R."/>
            <person name="Liu B."/>
            <person name="Li W."/>
            <person name="Simpson S."/>
            <person name="Scheffler B."/>
            <person name="Saski C."/>
            <person name="Grover C."/>
            <person name="Hu G."/>
            <person name="Conover J."/>
            <person name="Carlson J."/>
            <person name="Shu S."/>
            <person name="Boston L."/>
            <person name="Williams M."/>
            <person name="Peterson D."/>
            <person name="Mcgee K."/>
            <person name="Jones D."/>
            <person name="Wendel J."/>
            <person name="Stelly D."/>
            <person name="Grimwood J."/>
            <person name="Schmutz J."/>
        </authorList>
    </citation>
    <scope>NUCLEOTIDE SEQUENCE [LARGE SCALE GENOMIC DNA]</scope>
    <source>
        <strain evidence="1">7179.01</strain>
    </source>
</reference>
<organism evidence="1 2">
    <name type="scientific">Gossypium tomentosum</name>
    <name type="common">Hawaiian cotton</name>
    <name type="synonym">Gossypium sandvicense</name>
    <dbReference type="NCBI Taxonomy" id="34277"/>
    <lineage>
        <taxon>Eukaryota</taxon>
        <taxon>Viridiplantae</taxon>
        <taxon>Streptophyta</taxon>
        <taxon>Embryophyta</taxon>
        <taxon>Tracheophyta</taxon>
        <taxon>Spermatophyta</taxon>
        <taxon>Magnoliopsida</taxon>
        <taxon>eudicotyledons</taxon>
        <taxon>Gunneridae</taxon>
        <taxon>Pentapetalae</taxon>
        <taxon>rosids</taxon>
        <taxon>malvids</taxon>
        <taxon>Malvales</taxon>
        <taxon>Malvaceae</taxon>
        <taxon>Malvoideae</taxon>
        <taxon>Gossypium</taxon>
    </lineage>
</organism>
<name>A0A5D2J990_GOSTO</name>
<gene>
    <name evidence="1" type="ORF">ES332_D10G281100v1</name>
</gene>
<keyword evidence="2" id="KW-1185">Reference proteome</keyword>
<evidence type="ECO:0000313" key="2">
    <source>
        <dbReference type="Proteomes" id="UP000322667"/>
    </source>
</evidence>
<proteinExistence type="predicted"/>
<dbReference type="Proteomes" id="UP000322667">
    <property type="component" value="Chromosome D10"/>
</dbReference>
<dbReference type="AlphaFoldDB" id="A0A5D2J990"/>
<dbReference type="EMBL" id="CM017632">
    <property type="protein sequence ID" value="TYH51517.1"/>
    <property type="molecule type" value="Genomic_DNA"/>
</dbReference>
<accession>A0A5D2J990</accession>
<protein>
    <submittedName>
        <fullName evidence="1">Uncharacterized protein</fullName>
    </submittedName>
</protein>